<dbReference type="Pfam" id="PF00884">
    <property type="entry name" value="Sulfatase"/>
    <property type="match status" value="1"/>
</dbReference>
<sequence length="549" mass="62904">MTSYKKFTFCLVFCSLLIIFYMFTLQFSKTEPAVKNHNELNDISKATQPRHDISLEGDFKLNSGKQPENIHSGKWSTRPHIIFVLADDLGWADIGFHSNRTHTPFLDELARTGVKLGNYYAQPNCSPSRASFLTGKYSDRTGIQHALRPYHKSCLPLYHTTLPEVLKDNGYTTHLIGKWHLGHCREECLPYNRGFDTFFGMLGGSNDLYQHMKGSRYDMWDMEKPVYEFKGQYSAEVYASKAEYLIANYSLHNSGKPFFLFLSFQVPHEPQQVPQKYIDKWESYSYVTHSRQQKLFGQISCMDEMINKVVRSLQRNALWDNTVFIFSSDNGGPFVNGASNFPFQGQKRTHFDGGTRVVGFVNSPLLPDEVRGTTHRGLMGMADWFPTFVEGIAGGKMGRLDLDGINVWDSIRKGQPSPRKEYIISVGEECLNQSSRNNTKYWDKIGVDPRTSIRRGPWKLIIQQTHGVPQNAPAEVLLFNVENDIGETQNLAFEYPDVVRDLRQRVREYCHRKVPIVTFQGDSMKKPKKLVAPWGCILDEDFVQNPIKG</sequence>
<evidence type="ECO:0000256" key="4">
    <source>
        <dbReference type="ARBA" id="ARBA00022801"/>
    </source>
</evidence>
<dbReference type="GO" id="GO:0046872">
    <property type="term" value="F:metal ion binding"/>
    <property type="evidence" value="ECO:0007669"/>
    <property type="project" value="UniProtKB-KW"/>
</dbReference>
<dbReference type="OrthoDB" id="103349at2759"/>
<organism evidence="8 9">
    <name type="scientific">Holothuria leucospilota</name>
    <name type="common">Black long sea cucumber</name>
    <name type="synonym">Mertensiothuria leucospilota</name>
    <dbReference type="NCBI Taxonomy" id="206669"/>
    <lineage>
        <taxon>Eukaryota</taxon>
        <taxon>Metazoa</taxon>
        <taxon>Echinodermata</taxon>
        <taxon>Eleutherozoa</taxon>
        <taxon>Echinozoa</taxon>
        <taxon>Holothuroidea</taxon>
        <taxon>Aspidochirotacea</taxon>
        <taxon>Aspidochirotida</taxon>
        <taxon>Holothuriidae</taxon>
        <taxon>Holothuria</taxon>
    </lineage>
</organism>
<gene>
    <name evidence="8" type="ORF">HOLleu_33136</name>
</gene>
<dbReference type="PANTHER" id="PTHR10342:SF274">
    <property type="entry name" value="ARYLSULFATASE B"/>
    <property type="match status" value="1"/>
</dbReference>
<accession>A0A9Q1BHK1</accession>
<dbReference type="GO" id="GO:0008484">
    <property type="term" value="F:sulfuric ester hydrolase activity"/>
    <property type="evidence" value="ECO:0007669"/>
    <property type="project" value="InterPro"/>
</dbReference>
<proteinExistence type="inferred from homology"/>
<dbReference type="CDD" id="cd16029">
    <property type="entry name" value="4-S"/>
    <property type="match status" value="1"/>
</dbReference>
<dbReference type="PROSITE" id="PS00149">
    <property type="entry name" value="SULFATASE_2"/>
    <property type="match status" value="1"/>
</dbReference>
<evidence type="ECO:0000313" key="8">
    <source>
        <dbReference type="EMBL" id="KAJ8025549.1"/>
    </source>
</evidence>
<feature type="domain" description="Sulfatase N-terminal" evidence="7">
    <location>
        <begin position="79"/>
        <end position="389"/>
    </location>
</feature>
<comment type="caution">
    <text evidence="8">The sequence shown here is derived from an EMBL/GenBank/DDBJ whole genome shotgun (WGS) entry which is preliminary data.</text>
</comment>
<evidence type="ECO:0000256" key="2">
    <source>
        <dbReference type="ARBA" id="ARBA00008779"/>
    </source>
</evidence>
<keyword evidence="5" id="KW-0106">Calcium</keyword>
<dbReference type="InterPro" id="IPR047115">
    <property type="entry name" value="ARSB"/>
</dbReference>
<dbReference type="InterPro" id="IPR017850">
    <property type="entry name" value="Alkaline_phosphatase_core_sf"/>
</dbReference>
<reference evidence="8" key="1">
    <citation type="submission" date="2021-10" db="EMBL/GenBank/DDBJ databases">
        <title>Tropical sea cucumber genome reveals ecological adaptation and Cuvierian tubules defense mechanism.</title>
        <authorList>
            <person name="Chen T."/>
        </authorList>
    </citation>
    <scope>NUCLEOTIDE SEQUENCE</scope>
    <source>
        <strain evidence="8">Nanhai2018</strain>
        <tissue evidence="8">Muscle</tissue>
    </source>
</reference>
<keyword evidence="6" id="KW-0325">Glycoprotein</keyword>
<evidence type="ECO:0000256" key="5">
    <source>
        <dbReference type="ARBA" id="ARBA00022837"/>
    </source>
</evidence>
<keyword evidence="3" id="KW-0479">Metal-binding</keyword>
<evidence type="ECO:0000256" key="1">
    <source>
        <dbReference type="ARBA" id="ARBA00001913"/>
    </source>
</evidence>
<dbReference type="Gene3D" id="3.30.1120.10">
    <property type="match status" value="1"/>
</dbReference>
<evidence type="ECO:0000259" key="7">
    <source>
        <dbReference type="Pfam" id="PF00884"/>
    </source>
</evidence>
<dbReference type="Gene3D" id="3.40.720.10">
    <property type="entry name" value="Alkaline Phosphatase, subunit A"/>
    <property type="match status" value="1"/>
</dbReference>
<comment type="cofactor">
    <cofactor evidence="1">
        <name>Ca(2+)</name>
        <dbReference type="ChEBI" id="CHEBI:29108"/>
    </cofactor>
</comment>
<dbReference type="EMBL" id="JAIZAY010000017">
    <property type="protein sequence ID" value="KAJ8025549.1"/>
    <property type="molecule type" value="Genomic_DNA"/>
</dbReference>
<dbReference type="SUPFAM" id="SSF53649">
    <property type="entry name" value="Alkaline phosphatase-like"/>
    <property type="match status" value="1"/>
</dbReference>
<keyword evidence="9" id="KW-1185">Reference proteome</keyword>
<comment type="similarity">
    <text evidence="2">Belongs to the sulfatase family.</text>
</comment>
<keyword evidence="4" id="KW-0378">Hydrolase</keyword>
<dbReference type="AlphaFoldDB" id="A0A9Q1BHK1"/>
<evidence type="ECO:0000256" key="3">
    <source>
        <dbReference type="ARBA" id="ARBA00022723"/>
    </source>
</evidence>
<protein>
    <submittedName>
        <fullName evidence="8">Arylsulfatase B</fullName>
    </submittedName>
</protein>
<dbReference type="PANTHER" id="PTHR10342">
    <property type="entry name" value="ARYLSULFATASE"/>
    <property type="match status" value="1"/>
</dbReference>
<dbReference type="InterPro" id="IPR024607">
    <property type="entry name" value="Sulfatase_CS"/>
</dbReference>
<dbReference type="InterPro" id="IPR000917">
    <property type="entry name" value="Sulfatase_N"/>
</dbReference>
<name>A0A9Q1BHK1_HOLLE</name>
<evidence type="ECO:0000313" key="9">
    <source>
        <dbReference type="Proteomes" id="UP001152320"/>
    </source>
</evidence>
<dbReference type="Proteomes" id="UP001152320">
    <property type="component" value="Chromosome 17"/>
</dbReference>
<evidence type="ECO:0000256" key="6">
    <source>
        <dbReference type="ARBA" id="ARBA00023180"/>
    </source>
</evidence>